<accession>A0A841RPK7</accession>
<keyword evidence="2" id="KW-0808">Transferase</keyword>
<dbReference type="SUPFAM" id="SSF53756">
    <property type="entry name" value="UDP-Glycosyltransferase/glycogen phosphorylase"/>
    <property type="match status" value="1"/>
</dbReference>
<organism evidence="2 3">
    <name type="scientific">Gracilibacillus halotolerans</name>
    <dbReference type="NCBI Taxonomy" id="74386"/>
    <lineage>
        <taxon>Bacteria</taxon>
        <taxon>Bacillati</taxon>
        <taxon>Bacillota</taxon>
        <taxon>Bacilli</taxon>
        <taxon>Bacillales</taxon>
        <taxon>Bacillaceae</taxon>
        <taxon>Gracilibacillus</taxon>
    </lineage>
</organism>
<gene>
    <name evidence="2" type="ORF">GGQ92_001653</name>
</gene>
<comment type="caution">
    <text evidence="2">The sequence shown here is derived from an EMBL/GenBank/DDBJ whole genome shotgun (WGS) entry which is preliminary data.</text>
</comment>
<proteinExistence type="predicted"/>
<dbReference type="PANTHER" id="PTHR12526">
    <property type="entry name" value="GLYCOSYLTRANSFERASE"/>
    <property type="match status" value="1"/>
</dbReference>
<dbReference type="Pfam" id="PF00534">
    <property type="entry name" value="Glycos_transf_1"/>
    <property type="match status" value="1"/>
</dbReference>
<protein>
    <submittedName>
        <fullName evidence="2">Glycosyltransferase involved in cell wall biosynthesis</fullName>
    </submittedName>
</protein>
<evidence type="ECO:0000313" key="2">
    <source>
        <dbReference type="EMBL" id="MBB6512864.1"/>
    </source>
</evidence>
<keyword evidence="3" id="KW-1185">Reference proteome</keyword>
<reference evidence="2 3" key="1">
    <citation type="submission" date="2020-08" db="EMBL/GenBank/DDBJ databases">
        <title>Genomic Encyclopedia of Type Strains, Phase IV (KMG-IV): sequencing the most valuable type-strain genomes for metagenomic binning, comparative biology and taxonomic classification.</title>
        <authorList>
            <person name="Goeker M."/>
        </authorList>
    </citation>
    <scope>NUCLEOTIDE SEQUENCE [LARGE SCALE GENOMIC DNA]</scope>
    <source>
        <strain evidence="2 3">DSM 11805</strain>
    </source>
</reference>
<dbReference type="Proteomes" id="UP000572212">
    <property type="component" value="Unassembled WGS sequence"/>
</dbReference>
<name>A0A841RPK7_9BACI</name>
<dbReference type="InterPro" id="IPR001296">
    <property type="entry name" value="Glyco_trans_1"/>
</dbReference>
<feature type="domain" description="Glycosyl transferase family 1" evidence="1">
    <location>
        <begin position="184"/>
        <end position="341"/>
    </location>
</feature>
<dbReference type="EMBL" id="JACHON010000005">
    <property type="protein sequence ID" value="MBB6512864.1"/>
    <property type="molecule type" value="Genomic_DNA"/>
</dbReference>
<dbReference type="PANTHER" id="PTHR12526:SF630">
    <property type="entry name" value="GLYCOSYLTRANSFERASE"/>
    <property type="match status" value="1"/>
</dbReference>
<dbReference type="Gene3D" id="3.40.50.2000">
    <property type="entry name" value="Glycogen Phosphorylase B"/>
    <property type="match status" value="2"/>
</dbReference>
<dbReference type="RefSeq" id="WP_184246939.1">
    <property type="nucleotide sequence ID" value="NZ_BAAACU010000059.1"/>
</dbReference>
<dbReference type="AlphaFoldDB" id="A0A841RPK7"/>
<evidence type="ECO:0000313" key="3">
    <source>
        <dbReference type="Proteomes" id="UP000572212"/>
    </source>
</evidence>
<evidence type="ECO:0000259" key="1">
    <source>
        <dbReference type="Pfam" id="PF00534"/>
    </source>
</evidence>
<dbReference type="GO" id="GO:0016757">
    <property type="term" value="F:glycosyltransferase activity"/>
    <property type="evidence" value="ECO:0007669"/>
    <property type="project" value="InterPro"/>
</dbReference>
<sequence length="366" mass="41542">MRINRSIVFVVNNLGYGGAQKMIAFVAKSCTTLFDKVYLISLSPQETLIEVNKQISIRKLNYRTGRSVREKLNYKIEVIKKLREEIEHIEPVLVCAFGADALFISRLATIFKKIKLVGSERNAPESYSKIWKIINKINFSFCHGLVFQTNQAMRFYGKKILDKSTVIPNPYLDVNEYQKPFDGKREKLITTAAASFEYRKGIDVLIKAFAKINEKYPDYLLVIYGEGPLLNEYKKLIKTLNIEKYVVFPGTVKNVSKEVYNSSVFVLPSRNEGIPNVLIEVMGVGVPVLATNCPPGGPAYLTDNGRRGILVDVDDIEGMANGIAEIIQDENLSKKLSDRATEILDVLDPQKIAEKWKDYFYFIIKD</sequence>